<proteinExistence type="predicted"/>
<dbReference type="EMBL" id="JARAKH010000011">
    <property type="protein sequence ID" value="KAK8399204.1"/>
    <property type="molecule type" value="Genomic_DNA"/>
</dbReference>
<evidence type="ECO:0008006" key="4">
    <source>
        <dbReference type="Google" id="ProtNLM"/>
    </source>
</evidence>
<keyword evidence="1" id="KW-0812">Transmembrane</keyword>
<evidence type="ECO:0000313" key="3">
    <source>
        <dbReference type="Proteomes" id="UP001487740"/>
    </source>
</evidence>
<keyword evidence="1" id="KW-1133">Transmembrane helix</keyword>
<organism evidence="2 3">
    <name type="scientific">Scylla paramamosain</name>
    <name type="common">Mud crab</name>
    <dbReference type="NCBI Taxonomy" id="85552"/>
    <lineage>
        <taxon>Eukaryota</taxon>
        <taxon>Metazoa</taxon>
        <taxon>Ecdysozoa</taxon>
        <taxon>Arthropoda</taxon>
        <taxon>Crustacea</taxon>
        <taxon>Multicrustacea</taxon>
        <taxon>Malacostraca</taxon>
        <taxon>Eumalacostraca</taxon>
        <taxon>Eucarida</taxon>
        <taxon>Decapoda</taxon>
        <taxon>Pleocyemata</taxon>
        <taxon>Brachyura</taxon>
        <taxon>Eubrachyura</taxon>
        <taxon>Portunoidea</taxon>
        <taxon>Portunidae</taxon>
        <taxon>Portuninae</taxon>
        <taxon>Scylla</taxon>
    </lineage>
</organism>
<reference evidence="2 3" key="1">
    <citation type="submission" date="2023-03" db="EMBL/GenBank/DDBJ databases">
        <title>High-quality genome of Scylla paramamosain provides insights in environmental adaptation.</title>
        <authorList>
            <person name="Zhang L."/>
        </authorList>
    </citation>
    <scope>NUCLEOTIDE SEQUENCE [LARGE SCALE GENOMIC DNA]</scope>
    <source>
        <strain evidence="2">LZ_2023a</strain>
        <tissue evidence="2">Muscle</tissue>
    </source>
</reference>
<evidence type="ECO:0000256" key="1">
    <source>
        <dbReference type="SAM" id="Phobius"/>
    </source>
</evidence>
<feature type="transmembrane region" description="Helical" evidence="1">
    <location>
        <begin position="35"/>
        <end position="53"/>
    </location>
</feature>
<dbReference type="Proteomes" id="UP001487740">
    <property type="component" value="Unassembled WGS sequence"/>
</dbReference>
<keyword evidence="1" id="KW-0472">Membrane</keyword>
<evidence type="ECO:0000313" key="2">
    <source>
        <dbReference type="EMBL" id="KAK8399204.1"/>
    </source>
</evidence>
<dbReference type="PANTHER" id="PTHR33361">
    <property type="entry name" value="GLR0591 PROTEIN"/>
    <property type="match status" value="1"/>
</dbReference>
<dbReference type="InterPro" id="IPR010281">
    <property type="entry name" value="DUF885"/>
</dbReference>
<dbReference type="AlphaFoldDB" id="A0AAW0UHQ8"/>
<sequence>MQRLANSEHRYLTYNTGARTRQNAMRLRTAAEHKVAAVVVVVMSLAALVTSAPPPPPLATPRPDLLALTQDYWHWKTQDYPQFATQVGINDNTAGRLDSYSMQHLHQRKAKCEEFLQRAHDIDASSLSPEDLITLKVFKEEMITYIQNFPYKKYFAPVTFLVGPQNDFKKMVEKQMVLVSYNDYQKLLSRYGEFPRQAQEILTLLRENIENGIMPSNWSMVGVVDQLDSLGGPVEDSVFYKPFVLMPRTITTEQRTTLRQQAQERIKQDLLPSFKKIRDFIVDQYLPATRSEVAASSLPGGEEYYLACLRFFTSTNLTPQEIHNLGLTEVARVEEEVQKTAAEIGMEGKTFSEIGEALKTDPAQRFGSKNDLLETFRNTIYNVIYPRVQEMFPSLPPINITVDGDDNPQAIFAMYSGPSMDGSRLGSFILNTYSYDVRKKYEVMALSLHETLPGHHLYSSYRQMNPSTPSFRKYIDFTFYTNAPARFPLHTVLSEGWALYSEFLGEELGLYTDPYQKMGRHSFELLRASRLVVDTGMHALGWSRDRAVAFLLDHTALSEESIQISSRSSSM</sequence>
<accession>A0AAW0UHQ8</accession>
<gene>
    <name evidence="2" type="ORF">O3P69_003371</name>
</gene>
<name>A0AAW0UHQ8_SCYPA</name>
<protein>
    <recommendedName>
        <fullName evidence="4">DUF885 domain-containing protein</fullName>
    </recommendedName>
</protein>
<dbReference type="PANTHER" id="PTHR33361:SF2">
    <property type="entry name" value="DUF885 DOMAIN-CONTAINING PROTEIN"/>
    <property type="match status" value="1"/>
</dbReference>
<dbReference type="Pfam" id="PF05960">
    <property type="entry name" value="DUF885"/>
    <property type="match status" value="1"/>
</dbReference>
<comment type="caution">
    <text evidence="2">The sequence shown here is derived from an EMBL/GenBank/DDBJ whole genome shotgun (WGS) entry which is preliminary data.</text>
</comment>
<keyword evidence="3" id="KW-1185">Reference proteome</keyword>